<evidence type="ECO:0000256" key="2">
    <source>
        <dbReference type="SAM" id="Coils"/>
    </source>
</evidence>
<evidence type="ECO:0000256" key="1">
    <source>
        <dbReference type="ARBA" id="ARBA00043985"/>
    </source>
</evidence>
<dbReference type="PANTHER" id="PTHR31088">
    <property type="entry name" value="MEMBRANE-ASSOCIATED PROTEIN VIPP1, CHLOROPLASTIC"/>
    <property type="match status" value="1"/>
</dbReference>
<feature type="compositionally biased region" description="Low complexity" evidence="3">
    <location>
        <begin position="155"/>
        <end position="165"/>
    </location>
</feature>
<evidence type="ECO:0000313" key="5">
    <source>
        <dbReference type="Proteomes" id="UP001344632"/>
    </source>
</evidence>
<organism evidence="4 5">
    <name type="scientific">Paenibacillus dokdonensis</name>
    <dbReference type="NCBI Taxonomy" id="2567944"/>
    <lineage>
        <taxon>Bacteria</taxon>
        <taxon>Bacillati</taxon>
        <taxon>Bacillota</taxon>
        <taxon>Bacilli</taxon>
        <taxon>Bacillales</taxon>
        <taxon>Paenibacillaceae</taxon>
        <taxon>Paenibacillus</taxon>
    </lineage>
</organism>
<comment type="similarity">
    <text evidence="1">Belongs to the PspA/Vipp/IM30 family.</text>
</comment>
<dbReference type="Proteomes" id="UP001344632">
    <property type="component" value="Unassembled WGS sequence"/>
</dbReference>
<keyword evidence="2" id="KW-0175">Coiled coil</keyword>
<dbReference type="EMBL" id="JARLKZ010000008">
    <property type="protein sequence ID" value="MEC0241240.1"/>
    <property type="molecule type" value="Genomic_DNA"/>
</dbReference>
<feature type="region of interest" description="Disordered" evidence="3">
    <location>
        <begin position="197"/>
        <end position="235"/>
    </location>
</feature>
<keyword evidence="5" id="KW-1185">Reference proteome</keyword>
<dbReference type="Pfam" id="PF04012">
    <property type="entry name" value="PspA_IM30"/>
    <property type="match status" value="1"/>
</dbReference>
<dbReference type="RefSeq" id="WP_326088947.1">
    <property type="nucleotide sequence ID" value="NZ_JARLKZ010000008.1"/>
</dbReference>
<name>A0ABU6GR94_9BACL</name>
<comment type="caution">
    <text evidence="4">The sequence shown here is derived from an EMBL/GenBank/DDBJ whole genome shotgun (WGS) entry which is preliminary data.</text>
</comment>
<reference evidence="4 5" key="1">
    <citation type="submission" date="2023-03" db="EMBL/GenBank/DDBJ databases">
        <title>Bacillus Genome Sequencing.</title>
        <authorList>
            <person name="Dunlap C."/>
        </authorList>
    </citation>
    <scope>NUCLEOTIDE SEQUENCE [LARGE SCALE GENOMIC DNA]</scope>
    <source>
        <strain evidence="4 5">BD-525</strain>
    </source>
</reference>
<accession>A0ABU6GR94</accession>
<dbReference type="InterPro" id="IPR007157">
    <property type="entry name" value="PspA_VIPP1"/>
</dbReference>
<feature type="region of interest" description="Disordered" evidence="3">
    <location>
        <begin position="149"/>
        <end position="173"/>
    </location>
</feature>
<protein>
    <submittedName>
        <fullName evidence="4">PspA/IM30 family protein</fullName>
    </submittedName>
</protein>
<dbReference type="PANTHER" id="PTHR31088:SF6">
    <property type="entry name" value="PHAGE SHOCK PROTEIN A"/>
    <property type="match status" value="1"/>
</dbReference>
<proteinExistence type="inferred from homology"/>
<gene>
    <name evidence="4" type="ORF">P4H66_15415</name>
</gene>
<sequence>MGILSRFMDVMKVNINSLMERTEDPEKTIDEYMRNLNKDLGAVKAETASLLSNERRASAALDECEDEIKKLQRYAEKSVEAGNEGEARKFLEKKVKLAGKQSELQTAYDQASSNAARMQQMQDKLVSDLGQLEARRLDLKGKMAAAKLQQGMNTGSSSSGRVSSSFNAMEEKANQALNEAEALAELRAGKKEDDLDELIAQLEKDSNKQTDADTDATTNAEDELAAIKAKMNKKD</sequence>
<feature type="compositionally biased region" description="Basic and acidic residues" evidence="3">
    <location>
        <begin position="202"/>
        <end position="211"/>
    </location>
</feature>
<evidence type="ECO:0000256" key="3">
    <source>
        <dbReference type="SAM" id="MobiDB-lite"/>
    </source>
</evidence>
<feature type="coiled-coil region" evidence="2">
    <location>
        <begin position="54"/>
        <end position="81"/>
    </location>
</feature>
<evidence type="ECO:0000313" key="4">
    <source>
        <dbReference type="EMBL" id="MEC0241240.1"/>
    </source>
</evidence>